<keyword evidence="1" id="KW-1133">Transmembrane helix</keyword>
<evidence type="ECO:0000256" key="1">
    <source>
        <dbReference type="SAM" id="Phobius"/>
    </source>
</evidence>
<keyword evidence="1" id="KW-0472">Membrane</keyword>
<dbReference type="Proteomes" id="UP001501266">
    <property type="component" value="Unassembled WGS sequence"/>
</dbReference>
<evidence type="ECO:0000313" key="2">
    <source>
        <dbReference type="EMBL" id="GAA1424856.1"/>
    </source>
</evidence>
<gene>
    <name evidence="2" type="ORF">GCM10009640_22020</name>
</gene>
<protein>
    <recommendedName>
        <fullName evidence="4">Integral membrane protein</fullName>
    </recommendedName>
</protein>
<feature type="transmembrane region" description="Helical" evidence="1">
    <location>
        <begin position="6"/>
        <end position="25"/>
    </location>
</feature>
<proteinExistence type="predicted"/>
<reference evidence="3" key="1">
    <citation type="journal article" date="2019" name="Int. J. Syst. Evol. Microbiol.">
        <title>The Global Catalogue of Microorganisms (GCM) 10K type strain sequencing project: providing services to taxonomists for standard genome sequencing and annotation.</title>
        <authorList>
            <consortium name="The Broad Institute Genomics Platform"/>
            <consortium name="The Broad Institute Genome Sequencing Center for Infectious Disease"/>
            <person name="Wu L."/>
            <person name="Ma J."/>
        </authorList>
    </citation>
    <scope>NUCLEOTIDE SEQUENCE [LARGE SCALE GENOMIC DNA]</scope>
    <source>
        <strain evidence="3">JCM 12398</strain>
    </source>
</reference>
<dbReference type="RefSeq" id="WP_343920364.1">
    <property type="nucleotide sequence ID" value="NZ_BAAAKK010000005.1"/>
</dbReference>
<keyword evidence="1" id="KW-0812">Transmembrane</keyword>
<feature type="transmembrane region" description="Helical" evidence="1">
    <location>
        <begin position="68"/>
        <end position="87"/>
    </location>
</feature>
<feature type="transmembrane region" description="Helical" evidence="1">
    <location>
        <begin position="119"/>
        <end position="137"/>
    </location>
</feature>
<organism evidence="2 3">
    <name type="scientific">Agrococcus citreus</name>
    <dbReference type="NCBI Taxonomy" id="84643"/>
    <lineage>
        <taxon>Bacteria</taxon>
        <taxon>Bacillati</taxon>
        <taxon>Actinomycetota</taxon>
        <taxon>Actinomycetes</taxon>
        <taxon>Micrococcales</taxon>
        <taxon>Microbacteriaceae</taxon>
        <taxon>Agrococcus</taxon>
    </lineage>
</organism>
<evidence type="ECO:0000313" key="3">
    <source>
        <dbReference type="Proteomes" id="UP001501266"/>
    </source>
</evidence>
<name>A0ABP4JLP0_9MICO</name>
<accession>A0ABP4JLP0</accession>
<keyword evidence="3" id="KW-1185">Reference proteome</keyword>
<evidence type="ECO:0008006" key="4">
    <source>
        <dbReference type="Google" id="ProtNLM"/>
    </source>
</evidence>
<sequence length="138" mass="14674">MDLLHSLLLTAHLVGLSMLVGTFIIQMRARSGYNFTVLLIGASIQLVSGVSLYGLAMAGDGDVNHMKLGIKALVAIVVFVAALVGFLRQRAIRTEKSRLTAGGAVSVGNLEVERKLGPFFHTAGGLAVVNLLIAVFWR</sequence>
<comment type="caution">
    <text evidence="2">The sequence shown here is derived from an EMBL/GenBank/DDBJ whole genome shotgun (WGS) entry which is preliminary data.</text>
</comment>
<dbReference type="EMBL" id="BAAAKK010000005">
    <property type="protein sequence ID" value="GAA1424856.1"/>
    <property type="molecule type" value="Genomic_DNA"/>
</dbReference>
<feature type="transmembrane region" description="Helical" evidence="1">
    <location>
        <begin position="37"/>
        <end position="56"/>
    </location>
</feature>